<geneLocation type="plasmid" evidence="1 2">
    <name>2</name>
</geneLocation>
<dbReference type="EMBL" id="LR215032">
    <property type="protein sequence ID" value="VEU73234.1"/>
    <property type="molecule type" value="Genomic_DNA"/>
</dbReference>
<evidence type="ECO:0000313" key="1">
    <source>
        <dbReference type="EMBL" id="VEU73234.1"/>
    </source>
</evidence>
<dbReference type="NCBIfam" id="NF045935">
    <property type="entry name" value="MSC_0621_epsi"/>
    <property type="match status" value="1"/>
</dbReference>
<dbReference type="AlphaFoldDB" id="A0A449B0G7"/>
<keyword evidence="2" id="KW-1185">Reference proteome</keyword>
<proteinExistence type="predicted"/>
<dbReference type="Proteomes" id="UP000289862">
    <property type="component" value="Plasmid 2"/>
</dbReference>
<protein>
    <submittedName>
        <fullName evidence="1">Uncharacterized protein</fullName>
    </submittedName>
</protein>
<dbReference type="KEGG" id="mgal:NCTC10186_00728"/>
<accession>A0A449B0G7</accession>
<gene>
    <name evidence="1" type="ORF">NCTC10186_00728</name>
</gene>
<reference evidence="1 2" key="1">
    <citation type="submission" date="2019-01" db="EMBL/GenBank/DDBJ databases">
        <authorList>
            <consortium name="Pathogen Informatics"/>
        </authorList>
    </citation>
    <scope>NUCLEOTIDE SEQUENCE [LARGE SCALE GENOMIC DNA]</scope>
    <source>
        <strain evidence="1 2">NCTC10186</strain>
        <plasmid evidence="2">2</plasmid>
    </source>
</reference>
<organism evidence="1 2">
    <name type="scientific">Mycoplasmopsis gallopavonis</name>
    <dbReference type="NCBI Taxonomy" id="76629"/>
    <lineage>
        <taxon>Bacteria</taxon>
        <taxon>Bacillati</taxon>
        <taxon>Mycoplasmatota</taxon>
        <taxon>Mycoplasmoidales</taxon>
        <taxon>Metamycoplasmataceae</taxon>
        <taxon>Mycoplasmopsis</taxon>
    </lineage>
</organism>
<sequence>MINLNLITSSGEKTALKIESFEINNQLKDSWLNFKNDSILSLPKMFCRFVVSNFQGQKQTYYAILRNALAIYQNQEINLSYKGEVKFYLQETIEKKVFEADLKELKKIKTEAKMLHALIDNNLSFQDVLHLNNLENILFDKEAEVNFSLVRKEVQWNSEENI</sequence>
<keyword evidence="1" id="KW-0614">Plasmid</keyword>
<name>A0A449B0G7_9BACT</name>
<dbReference type="RefSeq" id="WP_119572283.1">
    <property type="nucleotide sequence ID" value="NZ_LR215032.1"/>
</dbReference>
<evidence type="ECO:0000313" key="2">
    <source>
        <dbReference type="Proteomes" id="UP000289862"/>
    </source>
</evidence>